<evidence type="ECO:0000313" key="13">
    <source>
        <dbReference type="EMBL" id="CAA7263715.1"/>
    </source>
</evidence>
<feature type="compositionally biased region" description="Gly residues" evidence="11">
    <location>
        <begin position="290"/>
        <end position="300"/>
    </location>
</feature>
<evidence type="ECO:0000313" key="14">
    <source>
        <dbReference type="Proteomes" id="UP000467700"/>
    </source>
</evidence>
<keyword evidence="5 12" id="KW-0812">Transmembrane</keyword>
<sequence>MPPRSSPSARSGGFYFPPNDSATYRDLLLFEERLKTNAANLKRRKHKYQLFLFQLLFVIVFLLCEVILPPHISILAIPYKFVSQRILPDVYTAEVEVYVHPYLSTGLLFVSVTTLLLFFASGMYSEKIGYANKYVPHANRALRSFNMYLNVRKPPLSSKIKWNPLGFFFPGLPPPRPHPHPQPLPPVPHHPHPLVHPLPHLPPPLPTPAPYPHSPTSSTHHQQLKPVPQDPPQPSVPAPRRPPAPSTPSRPPQIQEASSSSPHASTARFARRMSGIGRRLSGGGRRRSGRSGGGGGWAGR</sequence>
<evidence type="ECO:0000256" key="7">
    <source>
        <dbReference type="ARBA" id="ARBA00023098"/>
    </source>
</evidence>
<feature type="compositionally biased region" description="Pro residues" evidence="11">
    <location>
        <begin position="228"/>
        <end position="251"/>
    </location>
</feature>
<dbReference type="PANTHER" id="PTHR20996:SF1">
    <property type="entry name" value="NUCLEAR ENVELOPE PHOSPHATASE-REGULATORY SUBUNIT 1"/>
    <property type="match status" value="1"/>
</dbReference>
<accession>A0A8S0VRJ7</accession>
<evidence type="ECO:0000256" key="6">
    <source>
        <dbReference type="ARBA" id="ARBA00022989"/>
    </source>
</evidence>
<evidence type="ECO:0000256" key="4">
    <source>
        <dbReference type="ARBA" id="ARBA00022490"/>
    </source>
</evidence>
<keyword evidence="6 12" id="KW-1133">Transmembrane helix</keyword>
<keyword evidence="8 12" id="KW-0472">Membrane</keyword>
<dbReference type="Pfam" id="PF03907">
    <property type="entry name" value="Spo7"/>
    <property type="match status" value="1"/>
</dbReference>
<keyword evidence="4" id="KW-0963">Cytoplasm</keyword>
<dbReference type="OrthoDB" id="5599171at2759"/>
<evidence type="ECO:0000256" key="3">
    <source>
        <dbReference type="ARBA" id="ARBA00010998"/>
    </source>
</evidence>
<comment type="caution">
    <text evidence="13">The sequence shown here is derived from an EMBL/GenBank/DDBJ whole genome shotgun (WGS) entry which is preliminary data.</text>
</comment>
<evidence type="ECO:0000256" key="8">
    <source>
        <dbReference type="ARBA" id="ARBA00023136"/>
    </source>
</evidence>
<dbReference type="AlphaFoldDB" id="A0A8S0VRJ7"/>
<dbReference type="GO" id="GO:0031965">
    <property type="term" value="C:nuclear membrane"/>
    <property type="evidence" value="ECO:0007669"/>
    <property type="project" value="UniProtKB-SubCell"/>
</dbReference>
<evidence type="ECO:0000256" key="12">
    <source>
        <dbReference type="SAM" id="Phobius"/>
    </source>
</evidence>
<dbReference type="GO" id="GO:0071595">
    <property type="term" value="C:Nem1-Spo7 phosphatase complex"/>
    <property type="evidence" value="ECO:0007669"/>
    <property type="project" value="InterPro"/>
</dbReference>
<reference evidence="13 14" key="1">
    <citation type="submission" date="2020-01" db="EMBL/GenBank/DDBJ databases">
        <authorList>
            <person name="Gupta K D."/>
        </authorList>
    </citation>
    <scope>NUCLEOTIDE SEQUENCE [LARGE SCALE GENOMIC DNA]</scope>
</reference>
<gene>
    <name evidence="13" type="ORF">AAE3_LOCUS5963</name>
</gene>
<proteinExistence type="inferred from homology"/>
<dbReference type="InterPro" id="IPR019168">
    <property type="entry name" value="NEP1-R1"/>
</dbReference>
<dbReference type="GO" id="GO:0006629">
    <property type="term" value="P:lipid metabolic process"/>
    <property type="evidence" value="ECO:0007669"/>
    <property type="project" value="UniProtKB-KW"/>
</dbReference>
<keyword evidence="9" id="KW-0539">Nucleus</keyword>
<organism evidence="13 14">
    <name type="scientific">Cyclocybe aegerita</name>
    <name type="common">Black poplar mushroom</name>
    <name type="synonym">Agrocybe aegerita</name>
    <dbReference type="NCBI Taxonomy" id="1973307"/>
    <lineage>
        <taxon>Eukaryota</taxon>
        <taxon>Fungi</taxon>
        <taxon>Dikarya</taxon>
        <taxon>Basidiomycota</taxon>
        <taxon>Agaricomycotina</taxon>
        <taxon>Agaricomycetes</taxon>
        <taxon>Agaricomycetidae</taxon>
        <taxon>Agaricales</taxon>
        <taxon>Agaricineae</taxon>
        <taxon>Bolbitiaceae</taxon>
        <taxon>Cyclocybe</taxon>
    </lineage>
</organism>
<dbReference type="PANTHER" id="PTHR20996">
    <property type="entry name" value="NUCLEAR ENVELOPE PHOSPHATASE-REGULATORY SUBUNIT 1"/>
    <property type="match status" value="1"/>
</dbReference>
<dbReference type="GO" id="GO:0005737">
    <property type="term" value="C:cytoplasm"/>
    <property type="evidence" value="ECO:0007669"/>
    <property type="project" value="UniProtKB-SubCell"/>
</dbReference>
<keyword evidence="7" id="KW-0443">Lipid metabolism</keyword>
<feature type="compositionally biased region" description="Pro residues" evidence="11">
    <location>
        <begin position="173"/>
        <end position="213"/>
    </location>
</feature>
<keyword evidence="14" id="KW-1185">Reference proteome</keyword>
<dbReference type="EMBL" id="CACVBS010000041">
    <property type="protein sequence ID" value="CAA7263715.1"/>
    <property type="molecule type" value="Genomic_DNA"/>
</dbReference>
<feature type="region of interest" description="Disordered" evidence="11">
    <location>
        <begin position="173"/>
        <end position="300"/>
    </location>
</feature>
<evidence type="ECO:0000256" key="5">
    <source>
        <dbReference type="ARBA" id="ARBA00022692"/>
    </source>
</evidence>
<evidence type="ECO:0000256" key="9">
    <source>
        <dbReference type="ARBA" id="ARBA00023242"/>
    </source>
</evidence>
<protein>
    <recommendedName>
        <fullName evidence="10">Transmembrane protein 188</fullName>
    </recommendedName>
</protein>
<feature type="transmembrane region" description="Helical" evidence="12">
    <location>
        <begin position="99"/>
        <end position="120"/>
    </location>
</feature>
<evidence type="ECO:0000256" key="10">
    <source>
        <dbReference type="ARBA" id="ARBA00030458"/>
    </source>
</evidence>
<evidence type="ECO:0000256" key="11">
    <source>
        <dbReference type="SAM" id="MobiDB-lite"/>
    </source>
</evidence>
<evidence type="ECO:0000256" key="1">
    <source>
        <dbReference type="ARBA" id="ARBA00004232"/>
    </source>
</evidence>
<dbReference type="Proteomes" id="UP000467700">
    <property type="component" value="Unassembled WGS sequence"/>
</dbReference>
<comment type="similarity">
    <text evidence="3">Belongs to the CNEP1R1 family.</text>
</comment>
<evidence type="ECO:0000256" key="2">
    <source>
        <dbReference type="ARBA" id="ARBA00004496"/>
    </source>
</evidence>
<dbReference type="GO" id="GO:0019888">
    <property type="term" value="F:protein phosphatase regulator activity"/>
    <property type="evidence" value="ECO:0007669"/>
    <property type="project" value="InterPro"/>
</dbReference>
<comment type="subcellular location">
    <subcellularLocation>
        <location evidence="2">Cytoplasm</location>
    </subcellularLocation>
    <subcellularLocation>
        <location evidence="1">Nucleus membrane</location>
        <topology evidence="1">Multi-pass membrane protein</topology>
    </subcellularLocation>
</comment>
<feature type="compositionally biased region" description="Polar residues" evidence="11">
    <location>
        <begin position="255"/>
        <end position="264"/>
    </location>
</feature>
<dbReference type="InterPro" id="IPR005605">
    <property type="entry name" value="Spo7"/>
</dbReference>
<feature type="transmembrane region" description="Helical" evidence="12">
    <location>
        <begin position="50"/>
        <end position="79"/>
    </location>
</feature>
<name>A0A8S0VRJ7_CYCAE</name>